<organism evidence="13 14">
    <name type="scientific">Herminiimonas contaminans</name>
    <dbReference type="NCBI Taxonomy" id="1111140"/>
    <lineage>
        <taxon>Bacteria</taxon>
        <taxon>Pseudomonadati</taxon>
        <taxon>Pseudomonadota</taxon>
        <taxon>Betaproteobacteria</taxon>
        <taxon>Burkholderiales</taxon>
        <taxon>Oxalobacteraceae</taxon>
        <taxon>Herminiimonas</taxon>
    </lineage>
</organism>
<evidence type="ECO:0000256" key="11">
    <source>
        <dbReference type="ARBA" id="ARBA00023136"/>
    </source>
</evidence>
<comment type="caution">
    <text evidence="13">The sequence shown here is derived from an EMBL/GenBank/DDBJ whole genome shotgun (WGS) entry which is preliminary data.</text>
</comment>
<keyword evidence="11 12" id="KW-0472">Membrane</keyword>
<dbReference type="InterPro" id="IPR007078">
    <property type="entry name" value="Haem_export_protD_CcmD"/>
</dbReference>
<gene>
    <name evidence="13" type="primary">ccmD</name>
    <name evidence="13" type="ORF">IXC47_13850</name>
</gene>
<reference evidence="13 14" key="1">
    <citation type="submission" date="2020-11" db="EMBL/GenBank/DDBJ databases">
        <title>WGS of Herminiimonas contaminans strain Marseille-Q4544 isolated from planarians Schmidtea mediterranea.</title>
        <authorList>
            <person name="Kangale L."/>
        </authorList>
    </citation>
    <scope>NUCLEOTIDE SEQUENCE [LARGE SCALE GENOMIC DNA]</scope>
    <source>
        <strain evidence="13 14">Marseille-Q4544</strain>
    </source>
</reference>
<evidence type="ECO:0000313" key="13">
    <source>
        <dbReference type="EMBL" id="MBF8178767.1"/>
    </source>
</evidence>
<evidence type="ECO:0000256" key="5">
    <source>
        <dbReference type="ARBA" id="ARBA00022448"/>
    </source>
</evidence>
<evidence type="ECO:0000256" key="4">
    <source>
        <dbReference type="ARBA" id="ARBA00016461"/>
    </source>
</evidence>
<comment type="function">
    <text evidence="1 12">Required for the export of heme to the periplasm for the biogenesis of c-type cytochromes.</text>
</comment>
<evidence type="ECO:0000256" key="9">
    <source>
        <dbReference type="ARBA" id="ARBA00022748"/>
    </source>
</evidence>
<evidence type="ECO:0000256" key="8">
    <source>
        <dbReference type="ARBA" id="ARBA00022692"/>
    </source>
</evidence>
<evidence type="ECO:0000256" key="1">
    <source>
        <dbReference type="ARBA" id="ARBA00002442"/>
    </source>
</evidence>
<protein>
    <recommendedName>
        <fullName evidence="4 12">Heme exporter protein D</fullName>
    </recommendedName>
</protein>
<evidence type="ECO:0000256" key="3">
    <source>
        <dbReference type="ARBA" id="ARBA00008741"/>
    </source>
</evidence>
<evidence type="ECO:0000256" key="7">
    <source>
        <dbReference type="ARBA" id="ARBA00022519"/>
    </source>
</evidence>
<proteinExistence type="inferred from homology"/>
<dbReference type="NCBIfam" id="TIGR03141">
    <property type="entry name" value="cytochro_ccmD"/>
    <property type="match status" value="1"/>
</dbReference>
<evidence type="ECO:0000256" key="2">
    <source>
        <dbReference type="ARBA" id="ARBA00004377"/>
    </source>
</evidence>
<dbReference type="EMBL" id="JADOEL010000012">
    <property type="protein sequence ID" value="MBF8178767.1"/>
    <property type="molecule type" value="Genomic_DNA"/>
</dbReference>
<accession>A0ABS0EV85</accession>
<sequence>MMNHTFYLSLAYGVGAVLLLLEIILLRRRYRRARKLQQGEQV</sequence>
<comment type="similarity">
    <text evidence="3 12">Belongs to the CcmD/CycX/HelD family.</text>
</comment>
<evidence type="ECO:0000256" key="6">
    <source>
        <dbReference type="ARBA" id="ARBA00022475"/>
    </source>
</evidence>
<dbReference type="Proteomes" id="UP000657372">
    <property type="component" value="Unassembled WGS sequence"/>
</dbReference>
<evidence type="ECO:0000256" key="10">
    <source>
        <dbReference type="ARBA" id="ARBA00022989"/>
    </source>
</evidence>
<comment type="subcellular location">
    <subcellularLocation>
        <location evidence="2 12">Cell inner membrane</location>
        <topology evidence="2 12">Single-pass membrane protein</topology>
    </subcellularLocation>
</comment>
<feature type="transmembrane region" description="Helical" evidence="12">
    <location>
        <begin position="6"/>
        <end position="26"/>
    </location>
</feature>
<keyword evidence="8 12" id="KW-0812">Transmembrane</keyword>
<keyword evidence="14" id="KW-1185">Reference proteome</keyword>
<dbReference type="Pfam" id="PF04995">
    <property type="entry name" value="CcmD"/>
    <property type="match status" value="1"/>
</dbReference>
<evidence type="ECO:0000313" key="14">
    <source>
        <dbReference type="Proteomes" id="UP000657372"/>
    </source>
</evidence>
<keyword evidence="6 12" id="KW-1003">Cell membrane</keyword>
<keyword evidence="5 12" id="KW-0813">Transport</keyword>
<keyword evidence="10 12" id="KW-1133">Transmembrane helix</keyword>
<evidence type="ECO:0000256" key="12">
    <source>
        <dbReference type="RuleBase" id="RU363101"/>
    </source>
</evidence>
<keyword evidence="7 12" id="KW-0997">Cell inner membrane</keyword>
<name>A0ABS0EV85_9BURK</name>
<keyword evidence="9 12" id="KW-0201">Cytochrome c-type biogenesis</keyword>